<dbReference type="eggNOG" id="COG1246">
    <property type="taxonomic scope" value="Bacteria"/>
</dbReference>
<proteinExistence type="predicted"/>
<dbReference type="KEGG" id="amr:AM1_3015"/>
<dbReference type="GO" id="GO:0016747">
    <property type="term" value="F:acyltransferase activity, transferring groups other than amino-acyl groups"/>
    <property type="evidence" value="ECO:0007669"/>
    <property type="project" value="InterPro"/>
</dbReference>
<dbReference type="OrthoDB" id="118465at2"/>
<evidence type="ECO:0000313" key="4">
    <source>
        <dbReference type="EMBL" id="ABW28011.1"/>
    </source>
</evidence>
<dbReference type="RefSeq" id="WP_012163444.1">
    <property type="nucleotide sequence ID" value="NC_009925.1"/>
</dbReference>
<gene>
    <name evidence="4" type="ordered locus">AM1_3015</name>
</gene>
<evidence type="ECO:0000313" key="5">
    <source>
        <dbReference type="Proteomes" id="UP000000268"/>
    </source>
</evidence>
<organism evidence="4 5">
    <name type="scientific">Acaryochloris marina (strain MBIC 11017)</name>
    <dbReference type="NCBI Taxonomy" id="329726"/>
    <lineage>
        <taxon>Bacteria</taxon>
        <taxon>Bacillati</taxon>
        <taxon>Cyanobacteriota</taxon>
        <taxon>Cyanophyceae</taxon>
        <taxon>Acaryochloridales</taxon>
        <taxon>Acaryochloridaceae</taxon>
        <taxon>Acaryochloris</taxon>
    </lineage>
</organism>
<name>B0CCI2_ACAM1</name>
<dbReference type="InterPro" id="IPR016181">
    <property type="entry name" value="Acyl_CoA_acyltransferase"/>
</dbReference>
<dbReference type="EMBL" id="CP000828">
    <property type="protein sequence ID" value="ABW28011.1"/>
    <property type="molecule type" value="Genomic_DNA"/>
</dbReference>
<sequence>MGPDTLEKFTVRTTVAADQPSVTTLLKVSYPVLMRSAYSPTVLSALLPLITQANPTLLASGTFYLAETQHKDVIGCGGWTRERPGTRQIEVELGHIRHFATHPAWMGQSVGRSIYTVCERAARAVGIKRLECYSSLNAEGFYAALGFRSVRRLDVPLVLGHSIPSVLMERIL</sequence>
<keyword evidence="1 4" id="KW-0808">Transferase</keyword>
<dbReference type="HOGENOM" id="CLU_087351_1_1_3"/>
<dbReference type="Gene3D" id="3.40.630.30">
    <property type="match status" value="1"/>
</dbReference>
<dbReference type="PANTHER" id="PTHR43877:SF1">
    <property type="entry name" value="ACETYLTRANSFERASE"/>
    <property type="match status" value="1"/>
</dbReference>
<accession>B0CCI2</accession>
<dbReference type="STRING" id="329726.AM1_3015"/>
<dbReference type="AlphaFoldDB" id="B0CCI2"/>
<protein>
    <submittedName>
        <fullName evidence="4">Acetyltransferase, GNAT family</fullName>
    </submittedName>
</protein>
<keyword evidence="2" id="KW-0012">Acyltransferase</keyword>
<evidence type="ECO:0000259" key="3">
    <source>
        <dbReference type="PROSITE" id="PS51186"/>
    </source>
</evidence>
<evidence type="ECO:0000256" key="2">
    <source>
        <dbReference type="ARBA" id="ARBA00023315"/>
    </source>
</evidence>
<dbReference type="CDD" id="cd04301">
    <property type="entry name" value="NAT_SF"/>
    <property type="match status" value="1"/>
</dbReference>
<keyword evidence="5" id="KW-1185">Reference proteome</keyword>
<dbReference type="PROSITE" id="PS51186">
    <property type="entry name" value="GNAT"/>
    <property type="match status" value="1"/>
</dbReference>
<dbReference type="InterPro" id="IPR000182">
    <property type="entry name" value="GNAT_dom"/>
</dbReference>
<feature type="domain" description="N-acetyltransferase" evidence="3">
    <location>
        <begin position="9"/>
        <end position="172"/>
    </location>
</feature>
<evidence type="ECO:0000256" key="1">
    <source>
        <dbReference type="ARBA" id="ARBA00022679"/>
    </source>
</evidence>
<dbReference type="Pfam" id="PF13508">
    <property type="entry name" value="Acetyltransf_7"/>
    <property type="match status" value="1"/>
</dbReference>
<dbReference type="InterPro" id="IPR050832">
    <property type="entry name" value="Bact_Acetyltransf"/>
</dbReference>
<reference evidence="4 5" key="1">
    <citation type="journal article" date="2008" name="Proc. Natl. Acad. Sci. U.S.A.">
        <title>Niche adaptation and genome expansion in the chlorophyll d-producing cyanobacterium Acaryochloris marina.</title>
        <authorList>
            <person name="Swingley W.D."/>
            <person name="Chen M."/>
            <person name="Cheung P.C."/>
            <person name="Conrad A.L."/>
            <person name="Dejesa L.C."/>
            <person name="Hao J."/>
            <person name="Honchak B.M."/>
            <person name="Karbach L.E."/>
            <person name="Kurdoglu A."/>
            <person name="Lahiri S."/>
            <person name="Mastrian S.D."/>
            <person name="Miyashita H."/>
            <person name="Page L."/>
            <person name="Ramakrishna P."/>
            <person name="Satoh S."/>
            <person name="Sattley W.M."/>
            <person name="Shimada Y."/>
            <person name="Taylor H.L."/>
            <person name="Tomo T."/>
            <person name="Tsuchiya T."/>
            <person name="Wang Z.T."/>
            <person name="Raymond J."/>
            <person name="Mimuro M."/>
            <person name="Blankenship R.E."/>
            <person name="Touchman J.W."/>
        </authorList>
    </citation>
    <scope>NUCLEOTIDE SEQUENCE [LARGE SCALE GENOMIC DNA]</scope>
    <source>
        <strain evidence="5">MBIC 11017</strain>
    </source>
</reference>
<dbReference type="Proteomes" id="UP000000268">
    <property type="component" value="Chromosome"/>
</dbReference>
<dbReference type="PANTHER" id="PTHR43877">
    <property type="entry name" value="AMINOALKYLPHOSPHONATE N-ACETYLTRANSFERASE-RELATED-RELATED"/>
    <property type="match status" value="1"/>
</dbReference>
<dbReference type="SUPFAM" id="SSF55729">
    <property type="entry name" value="Acyl-CoA N-acyltransferases (Nat)"/>
    <property type="match status" value="1"/>
</dbReference>